<dbReference type="Proteomes" id="UP000281553">
    <property type="component" value="Unassembled WGS sequence"/>
</dbReference>
<sequence length="150" mass="16531">MMSASLHISITALLYRSPVVEDSELDGPCPDLAAARWWLRVIEVAGKWYSQNPPLTTTTALCKTAAKDSTALCLSRRNELSPSLDVSHQEKALFALWISVRQACDMALSPDSLLTAGRFSETPLAKVSHPIPFFTMPILCRFARSHSQSI</sequence>
<dbReference type="EMBL" id="UYRU01094206">
    <property type="protein sequence ID" value="VDN38917.1"/>
    <property type="molecule type" value="Genomic_DNA"/>
</dbReference>
<gene>
    <name evidence="1" type="ORF">DILT_LOCUS17714</name>
</gene>
<dbReference type="OrthoDB" id="2133190at2759"/>
<reference evidence="1 2" key="1">
    <citation type="submission" date="2018-11" db="EMBL/GenBank/DDBJ databases">
        <authorList>
            <consortium name="Pathogen Informatics"/>
        </authorList>
    </citation>
    <scope>NUCLEOTIDE SEQUENCE [LARGE SCALE GENOMIC DNA]</scope>
</reference>
<organism evidence="1 2">
    <name type="scientific">Dibothriocephalus latus</name>
    <name type="common">Fish tapeworm</name>
    <name type="synonym">Diphyllobothrium latum</name>
    <dbReference type="NCBI Taxonomy" id="60516"/>
    <lineage>
        <taxon>Eukaryota</taxon>
        <taxon>Metazoa</taxon>
        <taxon>Spiralia</taxon>
        <taxon>Lophotrochozoa</taxon>
        <taxon>Platyhelminthes</taxon>
        <taxon>Cestoda</taxon>
        <taxon>Eucestoda</taxon>
        <taxon>Diphyllobothriidea</taxon>
        <taxon>Diphyllobothriidae</taxon>
        <taxon>Dibothriocephalus</taxon>
    </lineage>
</organism>
<evidence type="ECO:0000313" key="2">
    <source>
        <dbReference type="Proteomes" id="UP000281553"/>
    </source>
</evidence>
<evidence type="ECO:0000313" key="1">
    <source>
        <dbReference type="EMBL" id="VDN38917.1"/>
    </source>
</evidence>
<accession>A0A3P7NZV5</accession>
<dbReference type="AlphaFoldDB" id="A0A3P7NZV5"/>
<keyword evidence="2" id="KW-1185">Reference proteome</keyword>
<protein>
    <submittedName>
        <fullName evidence="1">Uncharacterized protein</fullName>
    </submittedName>
</protein>
<proteinExistence type="predicted"/>
<name>A0A3P7NZV5_DIBLA</name>